<dbReference type="OrthoDB" id="529367at2759"/>
<dbReference type="PANTHER" id="PTHR20855:SF3">
    <property type="entry name" value="LD03007P"/>
    <property type="match status" value="1"/>
</dbReference>
<feature type="transmembrane region" description="Helical" evidence="6">
    <location>
        <begin position="103"/>
        <end position="121"/>
    </location>
</feature>
<dbReference type="Pfam" id="PF03006">
    <property type="entry name" value="HlyIII"/>
    <property type="match status" value="1"/>
</dbReference>
<keyword evidence="5" id="KW-0479">Metal-binding</keyword>
<dbReference type="GO" id="GO:0046872">
    <property type="term" value="F:metal ion binding"/>
    <property type="evidence" value="ECO:0007669"/>
    <property type="project" value="UniProtKB-KW"/>
</dbReference>
<comment type="subcellular location">
    <subcellularLocation>
        <location evidence="1">Membrane</location>
        <topology evidence="1">Multi-pass membrane protein</topology>
    </subcellularLocation>
</comment>
<evidence type="ECO:0000256" key="5">
    <source>
        <dbReference type="PIRSR" id="PIRSR604254-1"/>
    </source>
</evidence>
<dbReference type="GO" id="GO:0016020">
    <property type="term" value="C:membrane"/>
    <property type="evidence" value="ECO:0007669"/>
    <property type="project" value="UniProtKB-SubCell"/>
</dbReference>
<evidence type="ECO:0000313" key="8">
    <source>
        <dbReference type="EMBL" id="WEL38910.1"/>
    </source>
</evidence>
<feature type="transmembrane region" description="Helical" evidence="6">
    <location>
        <begin position="77"/>
        <end position="96"/>
    </location>
</feature>
<feature type="transmembrane region" description="Helical" evidence="6">
    <location>
        <begin position="127"/>
        <end position="145"/>
    </location>
</feature>
<evidence type="ECO:0000313" key="9">
    <source>
        <dbReference type="Proteomes" id="UP001059546"/>
    </source>
</evidence>
<evidence type="ECO:0000256" key="4">
    <source>
        <dbReference type="ARBA" id="ARBA00023136"/>
    </source>
</evidence>
<keyword evidence="5" id="KW-0862">Zinc</keyword>
<evidence type="ECO:0000313" key="7">
    <source>
        <dbReference type="EMBL" id="UTX43445.1"/>
    </source>
</evidence>
<gene>
    <name evidence="7" type="ORF">GPU96_06g11970</name>
    <name evidence="8" type="ORF">PFJ87_06g01790</name>
</gene>
<keyword evidence="4 6" id="KW-0472">Membrane</keyword>
<keyword evidence="8" id="KW-0675">Receptor</keyword>
<feature type="transmembrane region" description="Helical" evidence="6">
    <location>
        <begin position="191"/>
        <end position="212"/>
    </location>
</feature>
<evidence type="ECO:0000256" key="3">
    <source>
        <dbReference type="ARBA" id="ARBA00022989"/>
    </source>
</evidence>
<evidence type="ECO:0000313" key="10">
    <source>
        <dbReference type="Proteomes" id="UP001217963"/>
    </source>
</evidence>
<protein>
    <submittedName>
        <fullName evidence="8">Adiponectin receptor</fullName>
    </submittedName>
    <submittedName>
        <fullName evidence="7">Hemolysin III-like putative integral membrane protein</fullName>
    </submittedName>
</protein>
<feature type="binding site" evidence="5">
    <location>
        <position position="193"/>
    </location>
    <ligand>
        <name>Zn(2+)</name>
        <dbReference type="ChEBI" id="CHEBI:29105"/>
    </ligand>
</feature>
<dbReference type="EMBL" id="CP075152">
    <property type="protein sequence ID" value="UTX43445.1"/>
    <property type="molecule type" value="Genomic_DNA"/>
</dbReference>
<feature type="transmembrane region" description="Helical" evidence="6">
    <location>
        <begin position="38"/>
        <end position="57"/>
    </location>
</feature>
<evidence type="ECO:0000256" key="2">
    <source>
        <dbReference type="ARBA" id="ARBA00022692"/>
    </source>
</evidence>
<feature type="binding site" evidence="5">
    <location>
        <position position="58"/>
    </location>
    <ligand>
        <name>Zn(2+)</name>
        <dbReference type="ChEBI" id="CHEBI:29105"/>
    </ligand>
</feature>
<dbReference type="PANTHER" id="PTHR20855">
    <property type="entry name" value="ADIPOR/PROGESTIN RECEPTOR-RELATED"/>
    <property type="match status" value="1"/>
</dbReference>
<sequence>MTKQKPMLRGRIHQAAFYLTIAKTFMYAICCIHRKGNLGIMIYLLSQLVLFGVSSTYHTTSWKDEKTKSLFQRLDHISIFLLISGTQTSVILNLVPIGTYTKYVLVMTWTISLAGILKIVLMKKLHMHFDLMVYILHGVSIVPFFRIIMKSIPLSDLSLFVLGGAIYIIGGLIYGMERPNPYPQIFGYHEIFHVMTVLANWCFLVPLLKGYISTLSGK</sequence>
<accession>A0A9Q9C8I7</accession>
<dbReference type="AlphaFoldDB" id="A0A9Q9C8I7"/>
<keyword evidence="3 6" id="KW-1133">Transmembrane helix</keyword>
<feature type="transmembrane region" description="Helical" evidence="6">
    <location>
        <begin position="12"/>
        <end position="31"/>
    </location>
</feature>
<feature type="transmembrane region" description="Helical" evidence="6">
    <location>
        <begin position="157"/>
        <end position="176"/>
    </location>
</feature>
<reference evidence="8 10" key="2">
    <citation type="submission" date="2023-02" db="EMBL/GenBank/DDBJ databases">
        <title>Encephalitozoon hellem ATCC 50451 complete genome.</title>
        <authorList>
            <person name="Mascarenhas dos Santos A.C."/>
            <person name="Julian A.T."/>
            <person name="Pombert J.-F."/>
        </authorList>
    </citation>
    <scope>NUCLEOTIDE SEQUENCE [LARGE SCALE GENOMIC DNA]</scope>
    <source>
        <strain evidence="8 10">ATCC 50451</strain>
    </source>
</reference>
<organism evidence="7 9">
    <name type="scientific">Encephalitozoon hellem</name>
    <name type="common">Microsporidian parasite</name>
    <dbReference type="NCBI Taxonomy" id="27973"/>
    <lineage>
        <taxon>Eukaryota</taxon>
        <taxon>Fungi</taxon>
        <taxon>Fungi incertae sedis</taxon>
        <taxon>Microsporidia</taxon>
        <taxon>Unikaryonidae</taxon>
        <taxon>Encephalitozoon</taxon>
    </lineage>
</organism>
<feature type="binding site" evidence="5">
    <location>
        <position position="189"/>
    </location>
    <ligand>
        <name>Zn(2+)</name>
        <dbReference type="ChEBI" id="CHEBI:29105"/>
    </ligand>
</feature>
<evidence type="ECO:0000256" key="1">
    <source>
        <dbReference type="ARBA" id="ARBA00004141"/>
    </source>
</evidence>
<name>A0A9Q9C8I7_ENCHE</name>
<dbReference type="EMBL" id="CP119067">
    <property type="protein sequence ID" value="WEL38910.1"/>
    <property type="molecule type" value="Genomic_DNA"/>
</dbReference>
<evidence type="ECO:0000256" key="6">
    <source>
        <dbReference type="SAM" id="Phobius"/>
    </source>
</evidence>
<dbReference type="Proteomes" id="UP001217963">
    <property type="component" value="Chromosome VI"/>
</dbReference>
<proteinExistence type="predicted"/>
<keyword evidence="2 6" id="KW-0812">Transmembrane</keyword>
<keyword evidence="10" id="KW-1185">Reference proteome</keyword>
<dbReference type="InterPro" id="IPR004254">
    <property type="entry name" value="AdipoR/HlyIII-related"/>
</dbReference>
<reference evidence="7" key="1">
    <citation type="submission" date="2022-08" db="EMBL/GenBank/DDBJ databases">
        <title>Encephalitozoon hellem ATCC 50604 Complete Genome.</title>
        <authorList>
            <person name="Mascarenhas dos Santos A.C."/>
            <person name="Julian A.T."/>
            <person name="Pombert J.-F."/>
        </authorList>
    </citation>
    <scope>NUCLEOTIDE SEQUENCE</scope>
    <source>
        <strain evidence="7">ATCC 50604</strain>
    </source>
</reference>
<dbReference type="Proteomes" id="UP001059546">
    <property type="component" value="Chromosome VI"/>
</dbReference>